<dbReference type="SMART" id="SM00220">
    <property type="entry name" value="S_TKc"/>
    <property type="match status" value="1"/>
</dbReference>
<dbReference type="InterPro" id="IPR004147">
    <property type="entry name" value="ABC1_dom"/>
</dbReference>
<dbReference type="AlphaFoldDB" id="A0A7S3JPV0"/>
<dbReference type="GO" id="GO:0004672">
    <property type="term" value="F:protein kinase activity"/>
    <property type="evidence" value="ECO:0007669"/>
    <property type="project" value="InterPro"/>
</dbReference>
<proteinExistence type="predicted"/>
<dbReference type="PROSITE" id="PS50011">
    <property type="entry name" value="PROTEIN_KINASE_DOM"/>
    <property type="match status" value="1"/>
</dbReference>
<evidence type="ECO:0000313" key="2">
    <source>
        <dbReference type="EMBL" id="CAE0361148.1"/>
    </source>
</evidence>
<accession>A0A7S3JPV0</accession>
<feature type="domain" description="Protein kinase" evidence="1">
    <location>
        <begin position="189"/>
        <end position="529"/>
    </location>
</feature>
<sequence length="529" mass="59546">MNRLSMKGVSKSYLRSFRSGPNVLKMSVPPLIVACVTGLQKEKQVKCEMLRLRKNDPPSVALRQPTKRNEEKNWQKKTFSQLRVWSSVIVLAARLWLLALPVAVCTPVAWIGPKWFEEWLWQYALWATQRAGPTVVKLAQWLSSRDDRFPAKFCSRFSVLQDAGWHHSWRETEQALDTGLGSRWRDFLKIEREPIGAGCVAQVYKGSLLKDVAEGGGKSGDIVAIKVVHPHARRRVELDLQLLRSFASLLEALSTTARFCSVVDACDEFAHNLSDQMNMLREAENLDRLATNFRTIPQVSFPRPRPALCSDDVLVEDYIDGIRIREFLQTHQPSPAIRTELAKIGVNAICKMIFHDNFLHGDLHPGNLLVTKDLKICLLDAGIVVELKPSQHEHFVDVLAALMRHDGETAGRLMIDHQYPSDGQQIAAETDFCTTLSSITDKVADEPFFDNIGRYTSRIFDSAVRSRIRLEGYFVSTTVAIRVMEGIANALDKDVKIGDLAMPWIITAPQFARALSSPFDDVIILLGDS</sequence>
<protein>
    <recommendedName>
        <fullName evidence="1">Protein kinase domain-containing protein</fullName>
    </recommendedName>
</protein>
<reference evidence="2" key="1">
    <citation type="submission" date="2021-01" db="EMBL/GenBank/DDBJ databases">
        <authorList>
            <person name="Corre E."/>
            <person name="Pelletier E."/>
            <person name="Niang G."/>
            <person name="Scheremetjew M."/>
            <person name="Finn R."/>
            <person name="Kale V."/>
            <person name="Holt S."/>
            <person name="Cochrane G."/>
            <person name="Meng A."/>
            <person name="Brown T."/>
            <person name="Cohen L."/>
        </authorList>
    </citation>
    <scope>NUCLEOTIDE SEQUENCE</scope>
    <source>
        <strain evidence="2">CCMP1510</strain>
    </source>
</reference>
<gene>
    <name evidence="2" type="ORF">ALAG00032_LOCUS1880</name>
</gene>
<dbReference type="Pfam" id="PF03109">
    <property type="entry name" value="ABC1"/>
    <property type="match status" value="1"/>
</dbReference>
<dbReference type="InterPro" id="IPR052402">
    <property type="entry name" value="ADCK_kinase"/>
</dbReference>
<dbReference type="InterPro" id="IPR011009">
    <property type="entry name" value="Kinase-like_dom_sf"/>
</dbReference>
<dbReference type="PANTHER" id="PTHR45890:SF1">
    <property type="entry name" value="AARF DOMAIN CONTAINING KINASE 2"/>
    <property type="match status" value="1"/>
</dbReference>
<dbReference type="Gene3D" id="1.10.510.10">
    <property type="entry name" value="Transferase(Phosphotransferase) domain 1"/>
    <property type="match status" value="1"/>
</dbReference>
<dbReference type="GO" id="GO:0005524">
    <property type="term" value="F:ATP binding"/>
    <property type="evidence" value="ECO:0007669"/>
    <property type="project" value="InterPro"/>
</dbReference>
<dbReference type="PANTHER" id="PTHR45890">
    <property type="entry name" value="AARF DOMAIN CONTAINING KINASE 2 (PREDICTED)"/>
    <property type="match status" value="1"/>
</dbReference>
<name>A0A7S3JPV0_9STRA</name>
<dbReference type="EMBL" id="HBIJ01002745">
    <property type="protein sequence ID" value="CAE0361148.1"/>
    <property type="molecule type" value="Transcribed_RNA"/>
</dbReference>
<dbReference type="InterPro" id="IPR000719">
    <property type="entry name" value="Prot_kinase_dom"/>
</dbReference>
<evidence type="ECO:0000259" key="1">
    <source>
        <dbReference type="PROSITE" id="PS50011"/>
    </source>
</evidence>
<dbReference type="SUPFAM" id="SSF56112">
    <property type="entry name" value="Protein kinase-like (PK-like)"/>
    <property type="match status" value="1"/>
</dbReference>
<organism evidence="2">
    <name type="scientific">Aureoumbra lagunensis</name>
    <dbReference type="NCBI Taxonomy" id="44058"/>
    <lineage>
        <taxon>Eukaryota</taxon>
        <taxon>Sar</taxon>
        <taxon>Stramenopiles</taxon>
        <taxon>Ochrophyta</taxon>
        <taxon>Pelagophyceae</taxon>
        <taxon>Pelagomonadales</taxon>
        <taxon>Aureoumbra</taxon>
    </lineage>
</organism>